<dbReference type="OrthoDB" id="7432869at2"/>
<dbReference type="Proteomes" id="UP000598997">
    <property type="component" value="Unassembled WGS sequence"/>
</dbReference>
<dbReference type="RefSeq" id="WP_066763047.1">
    <property type="nucleotide sequence ID" value="NZ_LYWY01000032.1"/>
</dbReference>
<evidence type="ECO:0000256" key="1">
    <source>
        <dbReference type="SAM" id="Phobius"/>
    </source>
</evidence>
<accession>A0A917DH73</accession>
<feature type="transmembrane region" description="Helical" evidence="1">
    <location>
        <begin position="72"/>
        <end position="98"/>
    </location>
</feature>
<sequence>MWFVIPMLIGLMLIAAFSGGLALCLHLLKPGMAKRVRTLLAGGLAGFLPMSIAFGGFFSQAAEMRADGNDEFMLGLLALVVFQVVLWAVFALPAAWWVTEKLDRSAAPNLIETDEETLAIEG</sequence>
<dbReference type="AlphaFoldDB" id="A0A917DH73"/>
<proteinExistence type="predicted"/>
<protein>
    <submittedName>
        <fullName evidence="2">Uncharacterized protein</fullName>
    </submittedName>
</protein>
<keyword evidence="1" id="KW-1133">Transmembrane helix</keyword>
<gene>
    <name evidence="2" type="ORF">GCM10010989_10480</name>
</gene>
<comment type="caution">
    <text evidence="2">The sequence shown here is derived from an EMBL/GenBank/DDBJ whole genome shotgun (WGS) entry which is preliminary data.</text>
</comment>
<keyword evidence="1" id="KW-0812">Transmembrane</keyword>
<dbReference type="EMBL" id="BMIO01000003">
    <property type="protein sequence ID" value="GGD38285.1"/>
    <property type="molecule type" value="Genomic_DNA"/>
</dbReference>
<organism evidence="2 3">
    <name type="scientific">Croceicoccus pelagius</name>
    <dbReference type="NCBI Taxonomy" id="1703341"/>
    <lineage>
        <taxon>Bacteria</taxon>
        <taxon>Pseudomonadati</taxon>
        <taxon>Pseudomonadota</taxon>
        <taxon>Alphaproteobacteria</taxon>
        <taxon>Sphingomonadales</taxon>
        <taxon>Erythrobacteraceae</taxon>
        <taxon>Croceicoccus</taxon>
    </lineage>
</organism>
<feature type="transmembrane region" description="Helical" evidence="1">
    <location>
        <begin position="40"/>
        <end position="60"/>
    </location>
</feature>
<feature type="transmembrane region" description="Helical" evidence="1">
    <location>
        <begin position="6"/>
        <end position="28"/>
    </location>
</feature>
<evidence type="ECO:0000313" key="2">
    <source>
        <dbReference type="EMBL" id="GGD38285.1"/>
    </source>
</evidence>
<keyword evidence="3" id="KW-1185">Reference proteome</keyword>
<name>A0A917DH73_9SPHN</name>
<evidence type="ECO:0000313" key="3">
    <source>
        <dbReference type="Proteomes" id="UP000598997"/>
    </source>
</evidence>
<reference evidence="2 3" key="1">
    <citation type="journal article" date="2014" name="Int. J. Syst. Evol. Microbiol.">
        <title>Complete genome sequence of Corynebacterium casei LMG S-19264T (=DSM 44701T), isolated from a smear-ripened cheese.</title>
        <authorList>
            <consortium name="US DOE Joint Genome Institute (JGI-PGF)"/>
            <person name="Walter F."/>
            <person name="Albersmeier A."/>
            <person name="Kalinowski J."/>
            <person name="Ruckert C."/>
        </authorList>
    </citation>
    <scope>NUCLEOTIDE SEQUENCE [LARGE SCALE GENOMIC DNA]</scope>
    <source>
        <strain evidence="2 3">CGMCC 1.15358</strain>
    </source>
</reference>
<keyword evidence="1" id="KW-0472">Membrane</keyword>